<dbReference type="PANTHER" id="PTHR43199">
    <property type="entry name" value="GLUTATHIONE HYDROLASE"/>
    <property type="match status" value="1"/>
</dbReference>
<dbReference type="SUPFAM" id="SSF56235">
    <property type="entry name" value="N-terminal nucleophile aminohydrolases (Ntn hydrolases)"/>
    <property type="match status" value="1"/>
</dbReference>
<dbReference type="PANTHER" id="PTHR43199:SF1">
    <property type="entry name" value="GLUTATHIONE HYDROLASE PROENZYME"/>
    <property type="match status" value="1"/>
</dbReference>
<feature type="region of interest" description="Disordered" evidence="2">
    <location>
        <begin position="1"/>
        <end position="20"/>
    </location>
</feature>
<sequence>MKGSDATGGPAAPRRAAPGRRRGARALALLLPALLLGGCETLNALNPLTTGPQPGQAGYVTGFLGGVAADEPRAALVAREVLSAGGSAGDAATAAALTMAVTLPSRVGLGGGGACLGFDPRRNLTEAVLFLPGGRAAVPAGADRPAAVPLLARGLYALQARFGRRPFEELMAPAEQLARFGTPVSRALAADLAAVRQPLLADPGARAVFTGRGGNVLGEGDALVQGDLATTLAALRTSGLGIGDFHQGALARRIEEASALAGGGLTMAELRAALPRVVPPLQVRPGGGDIASFLPPPADGGLAAAVGFRALLAGLPTDQAAERGLAAARAWRDRRGEPEALLNAASLPPNGGWPALPASAALTVFDRGGQAVTCAFTMNNLFGTGRMAPGLGFLLAAAPGIGAVEPPLLAAVLQHNPNFRAFRFATAGTGQLAAPAAVAGVLMLQTRQNLPLTDAVARGAAEPGRVEAAACTRYLPGGESSCVAVTDPRGAGVALGAVDR</sequence>
<comment type="similarity">
    <text evidence="1">Belongs to the gamma-glutamyltransferase family.</text>
</comment>
<accession>A0A9X1Y456</accession>
<reference evidence="3" key="1">
    <citation type="submission" date="2022-04" db="EMBL/GenBank/DDBJ databases">
        <title>Roseomonas acroporae sp. nov., isolated from coral Acropora digitifera.</title>
        <authorList>
            <person name="Sun H."/>
        </authorList>
    </citation>
    <scope>NUCLEOTIDE SEQUENCE</scope>
    <source>
        <strain evidence="3">NAR14</strain>
    </source>
</reference>
<evidence type="ECO:0000313" key="4">
    <source>
        <dbReference type="Proteomes" id="UP001139516"/>
    </source>
</evidence>
<evidence type="ECO:0000313" key="3">
    <source>
        <dbReference type="EMBL" id="MCK8783078.1"/>
    </source>
</evidence>
<dbReference type="Proteomes" id="UP001139516">
    <property type="component" value="Unassembled WGS sequence"/>
</dbReference>
<protein>
    <submittedName>
        <fullName evidence="3">Gamma-glutamyltransferase family protein</fullName>
    </submittedName>
</protein>
<proteinExistence type="inferred from homology"/>
<organism evidence="3 4">
    <name type="scientific">Roseomonas acroporae</name>
    <dbReference type="NCBI Taxonomy" id="2937791"/>
    <lineage>
        <taxon>Bacteria</taxon>
        <taxon>Pseudomonadati</taxon>
        <taxon>Pseudomonadota</taxon>
        <taxon>Alphaproteobacteria</taxon>
        <taxon>Acetobacterales</taxon>
        <taxon>Roseomonadaceae</taxon>
        <taxon>Roseomonas</taxon>
    </lineage>
</organism>
<dbReference type="InterPro" id="IPR029055">
    <property type="entry name" value="Ntn_hydrolases_N"/>
</dbReference>
<dbReference type="RefSeq" id="WP_248665199.1">
    <property type="nucleotide sequence ID" value="NZ_JALPRX010000006.1"/>
</dbReference>
<dbReference type="InterPro" id="IPR051792">
    <property type="entry name" value="GGT_bact"/>
</dbReference>
<keyword evidence="4" id="KW-1185">Reference proteome</keyword>
<name>A0A9X1Y456_9PROT</name>
<gene>
    <name evidence="3" type="ORF">M0638_01620</name>
</gene>
<comment type="caution">
    <text evidence="3">The sequence shown here is derived from an EMBL/GenBank/DDBJ whole genome shotgun (WGS) entry which is preliminary data.</text>
</comment>
<dbReference type="AlphaFoldDB" id="A0A9X1Y456"/>
<evidence type="ECO:0000256" key="1">
    <source>
        <dbReference type="ARBA" id="ARBA00009381"/>
    </source>
</evidence>
<dbReference type="PRINTS" id="PR01210">
    <property type="entry name" value="GGTRANSPTASE"/>
</dbReference>
<evidence type="ECO:0000256" key="2">
    <source>
        <dbReference type="SAM" id="MobiDB-lite"/>
    </source>
</evidence>
<dbReference type="EMBL" id="JALPRX010000006">
    <property type="protein sequence ID" value="MCK8783078.1"/>
    <property type="molecule type" value="Genomic_DNA"/>
</dbReference>
<dbReference type="Pfam" id="PF01019">
    <property type="entry name" value="G_glu_transpept"/>
    <property type="match status" value="1"/>
</dbReference>